<dbReference type="SUPFAM" id="SSF51182">
    <property type="entry name" value="RmlC-like cupins"/>
    <property type="match status" value="1"/>
</dbReference>
<dbReference type="InterPro" id="IPR025979">
    <property type="entry name" value="ChrR-like_cupin_dom"/>
</dbReference>
<proteinExistence type="predicted"/>
<accession>A0A5N5EL76</accession>
<evidence type="ECO:0000259" key="1">
    <source>
        <dbReference type="Pfam" id="PF12973"/>
    </source>
</evidence>
<dbReference type="RefSeq" id="WP_151511730.1">
    <property type="nucleotide sequence ID" value="NZ_JBMVCA010000025.1"/>
</dbReference>
<protein>
    <submittedName>
        <fullName evidence="2">Anti-sigma factor</fullName>
    </submittedName>
</protein>
<dbReference type="InterPro" id="IPR011051">
    <property type="entry name" value="RmlC_Cupin_sf"/>
</dbReference>
<dbReference type="Pfam" id="PF12973">
    <property type="entry name" value="Cupin_7"/>
    <property type="match status" value="1"/>
</dbReference>
<dbReference type="Proteomes" id="UP000326907">
    <property type="component" value="Unassembled WGS sequence"/>
</dbReference>
<dbReference type="Gene3D" id="2.60.120.10">
    <property type="entry name" value="Jelly Rolls"/>
    <property type="match status" value="1"/>
</dbReference>
<keyword evidence="3" id="KW-1185">Reference proteome</keyword>
<gene>
    <name evidence="2" type="ORF">F5983_21255</name>
</gene>
<sequence length="115" mass="12634">MSNETPASTGTENTLKTVIHVEDVEPHEVAPGILRRKLPATTYARGWLIDFAAGTEWPEVDEHLTEERYFVISGEVIDGGERHGPGSYVVFAPGSEHRPRTETGARMLGISMMNA</sequence>
<name>A0A5N5EL76_9ACTN</name>
<evidence type="ECO:0000313" key="3">
    <source>
        <dbReference type="Proteomes" id="UP000326907"/>
    </source>
</evidence>
<evidence type="ECO:0000313" key="2">
    <source>
        <dbReference type="EMBL" id="KAB2590561.1"/>
    </source>
</evidence>
<dbReference type="AlphaFoldDB" id="A0A5N5EL76"/>
<reference evidence="2 3" key="1">
    <citation type="submission" date="2019-09" db="EMBL/GenBank/DDBJ databases">
        <authorList>
            <person name="Liu P."/>
        </authorList>
    </citation>
    <scope>NUCLEOTIDE SEQUENCE [LARGE SCALE GENOMIC DNA]</scope>
    <source>
        <strain evidence="2 3">TRM68085</strain>
    </source>
</reference>
<organism evidence="2 3">
    <name type="scientific">Streptomyces arboris</name>
    <dbReference type="NCBI Taxonomy" id="2600619"/>
    <lineage>
        <taxon>Bacteria</taxon>
        <taxon>Bacillati</taxon>
        <taxon>Actinomycetota</taxon>
        <taxon>Actinomycetes</taxon>
        <taxon>Kitasatosporales</taxon>
        <taxon>Streptomycetaceae</taxon>
        <taxon>Streptomyces</taxon>
    </lineage>
</organism>
<dbReference type="EMBL" id="VYUA01000019">
    <property type="protein sequence ID" value="KAB2590561.1"/>
    <property type="molecule type" value="Genomic_DNA"/>
</dbReference>
<feature type="domain" description="ChrR-like cupin" evidence="1">
    <location>
        <begin position="17"/>
        <end position="102"/>
    </location>
</feature>
<dbReference type="InterPro" id="IPR014710">
    <property type="entry name" value="RmlC-like_jellyroll"/>
</dbReference>
<comment type="caution">
    <text evidence="2">The sequence shown here is derived from an EMBL/GenBank/DDBJ whole genome shotgun (WGS) entry which is preliminary data.</text>
</comment>